<feature type="region of interest" description="Disordered" evidence="3">
    <location>
        <begin position="369"/>
        <end position="404"/>
    </location>
</feature>
<evidence type="ECO:0000256" key="3">
    <source>
        <dbReference type="SAM" id="MobiDB-lite"/>
    </source>
</evidence>
<dbReference type="SUPFAM" id="SSF53448">
    <property type="entry name" value="Nucleotide-diphospho-sugar transferases"/>
    <property type="match status" value="1"/>
</dbReference>
<dbReference type="GO" id="GO:0000030">
    <property type="term" value="F:mannosyltransferase activity"/>
    <property type="evidence" value="ECO:0007669"/>
    <property type="project" value="TreeGrafter"/>
</dbReference>
<feature type="region of interest" description="Disordered" evidence="3">
    <location>
        <begin position="472"/>
        <end position="520"/>
    </location>
</feature>
<dbReference type="GO" id="GO:0016020">
    <property type="term" value="C:membrane"/>
    <property type="evidence" value="ECO:0007669"/>
    <property type="project" value="GOC"/>
</dbReference>
<sequence length="520" mass="57738">MARRTTLILLSILGTILLGTTVLLTSISLFLHIDPAAYLSEDDVPWPDPPLSNVSHDPLPGEKIPRILHQTWKDETLPEKWVNVSQGCRELMPDYEYMLWTDASSREFIAEHYPWFLDTFDGYPYVIQRADTIRYFVLYHYGGTYLDLDVGCLRRLDPLLTHPVILPKTIPVGMSNDLMLTAPHHPFFRRAIDSLQSFDHNWIMNYPTVMFSTGPMFISAIYGLYTSATGYPRTPEDEVRVLPKSLYGKNAKPGEAPHAFFAHYYGSSWHSDDAGLVLFLGSYGTLIMYLALFILVAGAARLLYLKLRAKHRRSSTSSSPPASAGLRWRRLGRYDVLLPRLYTDASGRHRLELGGATFSLPSSPIGFGSGSATTTTGSPYGSSAASPLDSPRASQHALPLPTDAEEPSAFRWAAALPARVLSHLSPSTSTSASKAARPRSRGRRSALFFLPAVLRPPHRSHAHAREGDLEAVLEEEEEEGYDDLPLTATSDMPLLGHQRSASPPPYDDPEPRVSGEHKGR</sequence>
<keyword evidence="4" id="KW-0812">Transmembrane</keyword>
<feature type="transmembrane region" description="Helical" evidence="4">
    <location>
        <begin position="7"/>
        <end position="31"/>
    </location>
</feature>
<evidence type="ECO:0000256" key="2">
    <source>
        <dbReference type="ARBA" id="ARBA00022679"/>
    </source>
</evidence>
<dbReference type="Pfam" id="PF04488">
    <property type="entry name" value="Gly_transf_sug"/>
    <property type="match status" value="1"/>
</dbReference>
<dbReference type="InterPro" id="IPR007577">
    <property type="entry name" value="GlycoTrfase_DXD_sugar-bd_CS"/>
</dbReference>
<keyword evidence="6" id="KW-1185">Reference proteome</keyword>
<keyword evidence="2 5" id="KW-0808">Transferase</keyword>
<dbReference type="Proteomes" id="UP000076738">
    <property type="component" value="Unassembled WGS sequence"/>
</dbReference>
<dbReference type="STRING" id="1330018.A0A167NSQ5"/>
<evidence type="ECO:0000313" key="5">
    <source>
        <dbReference type="EMBL" id="KZO98031.1"/>
    </source>
</evidence>
<proteinExistence type="inferred from homology"/>
<dbReference type="FunFam" id="3.90.550.20:FF:000005">
    <property type="entry name" value="Unplaced genomic scaffold supercont1.17, whole genome shotgun sequence"/>
    <property type="match status" value="1"/>
</dbReference>
<reference evidence="5 6" key="1">
    <citation type="journal article" date="2016" name="Mol. Biol. Evol.">
        <title>Comparative Genomics of Early-Diverging Mushroom-Forming Fungi Provides Insights into the Origins of Lignocellulose Decay Capabilities.</title>
        <authorList>
            <person name="Nagy L.G."/>
            <person name="Riley R."/>
            <person name="Tritt A."/>
            <person name="Adam C."/>
            <person name="Daum C."/>
            <person name="Floudas D."/>
            <person name="Sun H."/>
            <person name="Yadav J.S."/>
            <person name="Pangilinan J."/>
            <person name="Larsson K.H."/>
            <person name="Matsuura K."/>
            <person name="Barry K."/>
            <person name="Labutti K."/>
            <person name="Kuo R."/>
            <person name="Ohm R.A."/>
            <person name="Bhattacharya S.S."/>
            <person name="Shirouzu T."/>
            <person name="Yoshinaga Y."/>
            <person name="Martin F.M."/>
            <person name="Grigoriev I.V."/>
            <person name="Hibbett D.S."/>
        </authorList>
    </citation>
    <scope>NUCLEOTIDE SEQUENCE [LARGE SCALE GENOMIC DNA]</scope>
    <source>
        <strain evidence="5 6">TUFC12733</strain>
    </source>
</reference>
<name>A0A167NSQ5_CALVF</name>
<accession>A0A167NSQ5</accession>
<keyword evidence="4" id="KW-1133">Transmembrane helix</keyword>
<evidence type="ECO:0000313" key="6">
    <source>
        <dbReference type="Proteomes" id="UP000076738"/>
    </source>
</evidence>
<dbReference type="OrthoDB" id="3647at2759"/>
<dbReference type="EMBL" id="KV417277">
    <property type="protein sequence ID" value="KZO98031.1"/>
    <property type="molecule type" value="Genomic_DNA"/>
</dbReference>
<feature type="compositionally biased region" description="Basic and acidic residues" evidence="3">
    <location>
        <begin position="509"/>
        <end position="520"/>
    </location>
</feature>
<feature type="compositionally biased region" description="Low complexity" evidence="3">
    <location>
        <begin position="370"/>
        <end position="387"/>
    </location>
</feature>
<dbReference type="InterPro" id="IPR029044">
    <property type="entry name" value="Nucleotide-diphossugar_trans"/>
</dbReference>
<organism evidence="5 6">
    <name type="scientific">Calocera viscosa (strain TUFC12733)</name>
    <dbReference type="NCBI Taxonomy" id="1330018"/>
    <lineage>
        <taxon>Eukaryota</taxon>
        <taxon>Fungi</taxon>
        <taxon>Dikarya</taxon>
        <taxon>Basidiomycota</taxon>
        <taxon>Agaricomycotina</taxon>
        <taxon>Dacrymycetes</taxon>
        <taxon>Dacrymycetales</taxon>
        <taxon>Dacrymycetaceae</taxon>
        <taxon>Calocera</taxon>
    </lineage>
</organism>
<dbReference type="PANTHER" id="PTHR32385:SF15">
    <property type="entry name" value="INOSITOL PHOSPHOCERAMIDE MANNOSYLTRANSFERASE 1"/>
    <property type="match status" value="1"/>
</dbReference>
<dbReference type="PANTHER" id="PTHR32385">
    <property type="entry name" value="MANNOSYL PHOSPHORYLINOSITOL CERAMIDE SYNTHASE"/>
    <property type="match status" value="1"/>
</dbReference>
<protein>
    <submittedName>
        <fullName evidence="5">Glycosyltransferase family 32 protein</fullName>
    </submittedName>
</protein>
<keyword evidence="4" id="KW-0472">Membrane</keyword>
<feature type="compositionally biased region" description="Acidic residues" evidence="3">
    <location>
        <begin position="472"/>
        <end position="482"/>
    </location>
</feature>
<evidence type="ECO:0000256" key="1">
    <source>
        <dbReference type="ARBA" id="ARBA00009003"/>
    </source>
</evidence>
<comment type="similarity">
    <text evidence="1">Belongs to the glycosyltransferase 32 family.</text>
</comment>
<dbReference type="AlphaFoldDB" id="A0A167NSQ5"/>
<evidence type="ECO:0000256" key="4">
    <source>
        <dbReference type="SAM" id="Phobius"/>
    </source>
</evidence>
<dbReference type="GO" id="GO:0051999">
    <property type="term" value="P:mannosyl-inositol phosphorylceramide biosynthetic process"/>
    <property type="evidence" value="ECO:0007669"/>
    <property type="project" value="TreeGrafter"/>
</dbReference>
<dbReference type="Gene3D" id="3.90.550.20">
    <property type="match status" value="1"/>
</dbReference>
<gene>
    <name evidence="5" type="ORF">CALVIDRAFT_562424</name>
</gene>
<dbReference type="InterPro" id="IPR051706">
    <property type="entry name" value="Glycosyltransferase_domain"/>
</dbReference>
<feature type="transmembrane region" description="Helical" evidence="4">
    <location>
        <begin position="286"/>
        <end position="304"/>
    </location>
</feature>